<evidence type="ECO:0000313" key="1">
    <source>
        <dbReference type="EMBL" id="MBD9363331.1"/>
    </source>
</evidence>
<dbReference type="EMBL" id="JACXST010000003">
    <property type="protein sequence ID" value="MBD9363331.1"/>
    <property type="molecule type" value="Genomic_DNA"/>
</dbReference>
<proteinExistence type="predicted"/>
<dbReference type="InterPro" id="IPR046154">
    <property type="entry name" value="DUF6156"/>
</dbReference>
<evidence type="ECO:0008006" key="3">
    <source>
        <dbReference type="Google" id="ProtNLM"/>
    </source>
</evidence>
<dbReference type="Proteomes" id="UP000641152">
    <property type="component" value="Unassembled WGS sequence"/>
</dbReference>
<accession>A0ABR9DJP8</accession>
<gene>
    <name evidence="1" type="ORF">EBB_23175</name>
</gene>
<sequence>MELGNCEYRYFISYSGVKLPLKLVNELEDASHLENRNTYFRGRYDAEQRLMLLEKLVYGEVELRHVYTYHANGMLAAAEITDADGEIDLLRFDETGATLKFD</sequence>
<organism evidence="1 2">
    <name type="scientific">Methylomonas fluvii</name>
    <dbReference type="NCBI Taxonomy" id="1854564"/>
    <lineage>
        <taxon>Bacteria</taxon>
        <taxon>Pseudomonadati</taxon>
        <taxon>Pseudomonadota</taxon>
        <taxon>Gammaproteobacteria</taxon>
        <taxon>Methylococcales</taxon>
        <taxon>Methylococcaceae</taxon>
        <taxon>Methylomonas</taxon>
    </lineage>
</organism>
<comment type="caution">
    <text evidence="1">The sequence shown here is derived from an EMBL/GenBank/DDBJ whole genome shotgun (WGS) entry which is preliminary data.</text>
</comment>
<reference evidence="1 2" key="1">
    <citation type="submission" date="2020-09" db="EMBL/GenBank/DDBJ databases">
        <title>Methylomonas albis sp. nov. and Methylomonas fluvii sp. nov.: Two cold-adapted methanotrophs from the River Elbe and an amended description of Methylovulum psychrotolerans strain Eb1.</title>
        <authorList>
            <person name="Bussmann I.K."/>
            <person name="Klings K.-W."/>
            <person name="Warnstedt J."/>
            <person name="Hoppert M."/>
            <person name="Saborowski A."/>
            <person name="Horn F."/>
            <person name="Liebner S."/>
        </authorList>
    </citation>
    <scope>NUCLEOTIDE SEQUENCE [LARGE SCALE GENOMIC DNA]</scope>
    <source>
        <strain evidence="1 2">EbB</strain>
    </source>
</reference>
<protein>
    <recommendedName>
        <fullName evidence="3">YD repeat-containing protein</fullName>
    </recommendedName>
</protein>
<name>A0ABR9DJP8_9GAMM</name>
<dbReference type="Pfam" id="PF19653">
    <property type="entry name" value="DUF6156"/>
    <property type="match status" value="1"/>
</dbReference>
<evidence type="ECO:0000313" key="2">
    <source>
        <dbReference type="Proteomes" id="UP000641152"/>
    </source>
</evidence>
<dbReference type="RefSeq" id="WP_192396020.1">
    <property type="nucleotide sequence ID" value="NZ_CAJHIU010000003.1"/>
</dbReference>
<keyword evidence="2" id="KW-1185">Reference proteome</keyword>